<sequence>MKMPVKFAAIAASLSFAFNAFAAPVEFQKIPEIMQQFETAELYVKKSVTLGRLPAESEIGVDFPTYVSDGKGGYSLETNNLMTGDVVIASMPKAIVDDVFNQWLVPKETWISSYGSLPTSTTEFKPFKRIKTIKAIKIDAEMLELMGSEDGKTAVIKVSWDEKGMKVYKDGYLADYEYGIAPHEMQENYELAPK</sequence>
<dbReference type="Proteomes" id="UP000235778">
    <property type="component" value="Unassembled WGS sequence"/>
</dbReference>
<keyword evidence="1" id="KW-0732">Signal</keyword>
<accession>A0A1B9QKR3</accession>
<proteinExistence type="predicted"/>
<dbReference type="RefSeq" id="WP_017106205.1">
    <property type="nucleotide sequence ID" value="NZ_MAKA01000033.1"/>
</dbReference>
<organism evidence="2 3">
    <name type="scientific">Vibrio lentus</name>
    <dbReference type="NCBI Taxonomy" id="136468"/>
    <lineage>
        <taxon>Bacteria</taxon>
        <taxon>Pseudomonadati</taxon>
        <taxon>Pseudomonadota</taxon>
        <taxon>Gammaproteobacteria</taxon>
        <taxon>Vibrionales</taxon>
        <taxon>Vibrionaceae</taxon>
        <taxon>Vibrio</taxon>
    </lineage>
</organism>
<protein>
    <submittedName>
        <fullName evidence="2">Uncharacterized protein</fullName>
    </submittedName>
</protein>
<dbReference type="AlphaFoldDB" id="A0A1B9QKR3"/>
<name>A0A1B9QKR3_9VIBR</name>
<evidence type="ECO:0000256" key="1">
    <source>
        <dbReference type="SAM" id="SignalP"/>
    </source>
</evidence>
<dbReference type="EMBL" id="MCSI01000173">
    <property type="protein sequence ID" value="PME56702.1"/>
    <property type="molecule type" value="Genomic_DNA"/>
</dbReference>
<reference evidence="3" key="1">
    <citation type="submission" date="2016-07" db="EMBL/GenBank/DDBJ databases">
        <title>Nontailed viruses are major unrecognized killers of bacteria in the ocean.</title>
        <authorList>
            <person name="Kauffman K."/>
            <person name="Hussain F."/>
            <person name="Yang J."/>
            <person name="Arevalo P."/>
            <person name="Brown J."/>
            <person name="Cutler M."/>
            <person name="Kelly L."/>
            <person name="Polz M.F."/>
        </authorList>
    </citation>
    <scope>NUCLEOTIDE SEQUENCE [LARGE SCALE GENOMIC DNA]</scope>
    <source>
        <strain evidence="3">10N.286.55.C1</strain>
    </source>
</reference>
<feature type="signal peptide" evidence="1">
    <location>
        <begin position="1"/>
        <end position="22"/>
    </location>
</feature>
<evidence type="ECO:0000313" key="3">
    <source>
        <dbReference type="Proteomes" id="UP000235778"/>
    </source>
</evidence>
<evidence type="ECO:0000313" key="2">
    <source>
        <dbReference type="EMBL" id="PME56702.1"/>
    </source>
</evidence>
<comment type="caution">
    <text evidence="2">The sequence shown here is derived from an EMBL/GenBank/DDBJ whole genome shotgun (WGS) entry which is preliminary data.</text>
</comment>
<gene>
    <name evidence="2" type="ORF">BCV30_18785</name>
</gene>
<feature type="chain" id="PRO_5015061309" evidence="1">
    <location>
        <begin position="23"/>
        <end position="194"/>
    </location>
</feature>